<keyword evidence="6" id="KW-1185">Reference proteome</keyword>
<dbReference type="EMBL" id="KN832886">
    <property type="protein sequence ID" value="KIM95812.1"/>
    <property type="molecule type" value="Genomic_DNA"/>
</dbReference>
<dbReference type="InterPro" id="IPR001138">
    <property type="entry name" value="Zn2Cys6_DnaBD"/>
</dbReference>
<dbReference type="Pfam" id="PF00172">
    <property type="entry name" value="Zn_clus"/>
    <property type="match status" value="1"/>
</dbReference>
<dbReference type="PROSITE" id="PS50048">
    <property type="entry name" value="ZN2_CY6_FUNGAL_2"/>
    <property type="match status" value="1"/>
</dbReference>
<dbReference type="SMART" id="SM00906">
    <property type="entry name" value="Fungal_trans"/>
    <property type="match status" value="1"/>
</dbReference>
<dbReference type="InterPro" id="IPR007219">
    <property type="entry name" value="XnlR_reg_dom"/>
</dbReference>
<dbReference type="CDD" id="cd12148">
    <property type="entry name" value="fungal_TF_MHR"/>
    <property type="match status" value="1"/>
</dbReference>
<dbReference type="SMART" id="SM00066">
    <property type="entry name" value="GAL4"/>
    <property type="match status" value="1"/>
</dbReference>
<dbReference type="InterPro" id="IPR052761">
    <property type="entry name" value="Fungal_Detox/Toxin_TFs"/>
</dbReference>
<dbReference type="InParanoid" id="A0A0C3D1M8"/>
<dbReference type="Pfam" id="PF04082">
    <property type="entry name" value="Fungal_trans"/>
    <property type="match status" value="1"/>
</dbReference>
<dbReference type="HOGENOM" id="CLU_006329_1_2_1"/>
<accession>A0A0C3D1M8</accession>
<evidence type="ECO:0000256" key="2">
    <source>
        <dbReference type="ARBA" id="ARBA00023242"/>
    </source>
</evidence>
<dbReference type="STRING" id="913774.A0A0C3D1M8"/>
<reference evidence="6" key="2">
    <citation type="submission" date="2015-01" db="EMBL/GenBank/DDBJ databases">
        <title>Evolutionary Origins and Diversification of the Mycorrhizal Mutualists.</title>
        <authorList>
            <consortium name="DOE Joint Genome Institute"/>
            <consortium name="Mycorrhizal Genomics Consortium"/>
            <person name="Kohler A."/>
            <person name="Kuo A."/>
            <person name="Nagy L.G."/>
            <person name="Floudas D."/>
            <person name="Copeland A."/>
            <person name="Barry K.W."/>
            <person name="Cichocki N."/>
            <person name="Veneault-Fourrey C."/>
            <person name="LaButti K."/>
            <person name="Lindquist E.A."/>
            <person name="Lipzen A."/>
            <person name="Lundell T."/>
            <person name="Morin E."/>
            <person name="Murat C."/>
            <person name="Riley R."/>
            <person name="Ohm R."/>
            <person name="Sun H."/>
            <person name="Tunlid A."/>
            <person name="Henrissat B."/>
            <person name="Grigoriev I.V."/>
            <person name="Hibbett D.S."/>
            <person name="Martin F."/>
        </authorList>
    </citation>
    <scope>NUCLEOTIDE SEQUENCE [LARGE SCALE GENOMIC DNA]</scope>
    <source>
        <strain evidence="6">Zn</strain>
    </source>
</reference>
<proteinExistence type="predicted"/>
<evidence type="ECO:0000313" key="5">
    <source>
        <dbReference type="EMBL" id="KIM95812.1"/>
    </source>
</evidence>
<keyword evidence="2" id="KW-0539">Nucleus</keyword>
<protein>
    <recommendedName>
        <fullName evidence="4">Zn(2)-C6 fungal-type domain-containing protein</fullName>
    </recommendedName>
</protein>
<dbReference type="InterPro" id="IPR036864">
    <property type="entry name" value="Zn2-C6_fun-type_DNA-bd_sf"/>
</dbReference>
<dbReference type="SUPFAM" id="SSF57701">
    <property type="entry name" value="Zn2/Cys6 DNA-binding domain"/>
    <property type="match status" value="1"/>
</dbReference>
<evidence type="ECO:0000256" key="3">
    <source>
        <dbReference type="SAM" id="MobiDB-lite"/>
    </source>
</evidence>
<evidence type="ECO:0000256" key="1">
    <source>
        <dbReference type="ARBA" id="ARBA00022723"/>
    </source>
</evidence>
<dbReference type="GO" id="GO:0003677">
    <property type="term" value="F:DNA binding"/>
    <property type="evidence" value="ECO:0007669"/>
    <property type="project" value="InterPro"/>
</dbReference>
<dbReference type="PANTHER" id="PTHR47425">
    <property type="entry name" value="FARB-RELATED"/>
    <property type="match status" value="1"/>
</dbReference>
<dbReference type="OrthoDB" id="4451586at2759"/>
<reference evidence="5 6" key="1">
    <citation type="submission" date="2014-04" db="EMBL/GenBank/DDBJ databases">
        <authorList>
            <consortium name="DOE Joint Genome Institute"/>
            <person name="Kuo A."/>
            <person name="Martino E."/>
            <person name="Perotto S."/>
            <person name="Kohler A."/>
            <person name="Nagy L.G."/>
            <person name="Floudas D."/>
            <person name="Copeland A."/>
            <person name="Barry K.W."/>
            <person name="Cichocki N."/>
            <person name="Veneault-Fourrey C."/>
            <person name="LaButti K."/>
            <person name="Lindquist E.A."/>
            <person name="Lipzen A."/>
            <person name="Lundell T."/>
            <person name="Morin E."/>
            <person name="Murat C."/>
            <person name="Sun H."/>
            <person name="Tunlid A."/>
            <person name="Henrissat B."/>
            <person name="Grigoriev I.V."/>
            <person name="Hibbett D.S."/>
            <person name="Martin F."/>
            <person name="Nordberg H.P."/>
            <person name="Cantor M.N."/>
            <person name="Hua S.X."/>
        </authorList>
    </citation>
    <scope>NUCLEOTIDE SEQUENCE [LARGE SCALE GENOMIC DNA]</scope>
    <source>
        <strain evidence="5 6">Zn</strain>
    </source>
</reference>
<dbReference type="GO" id="GO:0006351">
    <property type="term" value="P:DNA-templated transcription"/>
    <property type="evidence" value="ECO:0007669"/>
    <property type="project" value="InterPro"/>
</dbReference>
<feature type="domain" description="Zn(2)-C6 fungal-type" evidence="4">
    <location>
        <begin position="44"/>
        <end position="83"/>
    </location>
</feature>
<sequence>MDSTDTGFKKAFEASVKLDAKGKSNAGKMKVPEKRVAKKRAAKACAACRVRKVRCDLLQRYHVSADGTVACSNCVMDGIRCVIQESKSRKKHPNNSQPAKATTALAEHPDMVEAQTWETSLLNYPEIMDTEYRRWNGLTTVSNDIANGDFLNENHLAYSIFQAANHQQSGAKIHKQQSNFTNEPNSVFSHNVATIHGSTSYAYLNPLLPISMAPMPSHKLPDYLKPAPAHMSYIDMSYLFDTGALYIPTTPARNALLQAYLEFVHPCMPLIETHEFLQIIDDGTGENGELSLLLFQSVMFAGTAFVGIEVLRSMGYSNRMAARKAFFQKVRILYDFDYEIDRIAVAQSLLLMTFWYETPDDQKNTWHWLGIAISVAYTIGLHRNPEKLNIELKKKKLRKRIWWSCFMRDRLVALGMMRPIRIQDDAYDVTMLTEEDFEISSTSHNVTIISSYCTLVRDVEAQRQLAQMCISKTKLCTCISHVLTAQHSFIILARGPQGQDGYSRPDAVPFLKLLDQASEVKRCDEELNTWAAKLPECCLYGEKVDPGTSGALVFLQRSLLHMVYFAAVSALHRPQLFFSGPITKRDKYQKLRDLSLKKVRLASKEITSMLQRLHENRLDRYLPTTGVMVLLPAVIVHLRDIKEGNGAARQTAMDGFY</sequence>
<organism evidence="5 6">
    <name type="scientific">Oidiodendron maius (strain Zn)</name>
    <dbReference type="NCBI Taxonomy" id="913774"/>
    <lineage>
        <taxon>Eukaryota</taxon>
        <taxon>Fungi</taxon>
        <taxon>Dikarya</taxon>
        <taxon>Ascomycota</taxon>
        <taxon>Pezizomycotina</taxon>
        <taxon>Leotiomycetes</taxon>
        <taxon>Leotiomycetes incertae sedis</taxon>
        <taxon>Myxotrichaceae</taxon>
        <taxon>Oidiodendron</taxon>
    </lineage>
</organism>
<dbReference type="GO" id="GO:0000981">
    <property type="term" value="F:DNA-binding transcription factor activity, RNA polymerase II-specific"/>
    <property type="evidence" value="ECO:0007669"/>
    <property type="project" value="InterPro"/>
</dbReference>
<dbReference type="GO" id="GO:0008270">
    <property type="term" value="F:zinc ion binding"/>
    <property type="evidence" value="ECO:0007669"/>
    <property type="project" value="InterPro"/>
</dbReference>
<evidence type="ECO:0000259" key="4">
    <source>
        <dbReference type="PROSITE" id="PS50048"/>
    </source>
</evidence>
<feature type="region of interest" description="Disordered" evidence="3">
    <location>
        <begin position="86"/>
        <end position="106"/>
    </location>
</feature>
<keyword evidence="1" id="KW-0479">Metal-binding</keyword>
<gene>
    <name evidence="5" type="ORF">OIDMADRAFT_59589</name>
</gene>
<dbReference type="Gene3D" id="4.10.240.10">
    <property type="entry name" value="Zn(2)-C6 fungal-type DNA-binding domain"/>
    <property type="match status" value="1"/>
</dbReference>
<dbReference type="PANTHER" id="PTHR47425:SF2">
    <property type="entry name" value="FARB-RELATED"/>
    <property type="match status" value="1"/>
</dbReference>
<evidence type="ECO:0000313" key="6">
    <source>
        <dbReference type="Proteomes" id="UP000054321"/>
    </source>
</evidence>
<dbReference type="Proteomes" id="UP000054321">
    <property type="component" value="Unassembled WGS sequence"/>
</dbReference>
<dbReference type="AlphaFoldDB" id="A0A0C3D1M8"/>
<name>A0A0C3D1M8_OIDMZ</name>